<evidence type="ECO:0000259" key="9">
    <source>
        <dbReference type="PROSITE" id="PS51384"/>
    </source>
</evidence>
<dbReference type="Pfam" id="PF00111">
    <property type="entry name" value="Fer2"/>
    <property type="match status" value="1"/>
</dbReference>
<dbReference type="PANTHER" id="PTHR47354">
    <property type="entry name" value="NADH OXIDOREDUCTASE HCR"/>
    <property type="match status" value="1"/>
</dbReference>
<sequence>MSTNGGPAKAMTLRVRTRSEASASVAAFELEHPEGADLPPWEPGAHIDVHLPGERTRQYSLCGDPADRSSYRIGVLREPAGRGGSAWIHDSLREGDPLPVTGPRNHFRLTEGPRYLFLAGGVGVTPILPMLRECESRQAEWRLVYLGRSRDTMAFLDELRPFGDRVRIHCDDESGIADIGGLVGTPDRETLIYACGPEGLLREVERVAESLPAVTLHVERFAPKDPGLLGEQGPSFTVTFEQSGITADVKPGESILDVAEQHGLQPDYSCREGTCGTCEVAIVRGRADHRDSVLSPEEQDAGETMMICVSRSLTPELVIDL</sequence>
<keyword evidence="3" id="KW-0001">2Fe-2S</keyword>
<dbReference type="CDD" id="cd06185">
    <property type="entry name" value="PDR_like"/>
    <property type="match status" value="1"/>
</dbReference>
<dbReference type="PRINTS" id="PR00409">
    <property type="entry name" value="PHDIOXRDTASE"/>
</dbReference>
<name>A0ABQ3IGM5_9PSEU</name>
<dbReference type="SUPFAM" id="SSF54292">
    <property type="entry name" value="2Fe-2S ferredoxin-like"/>
    <property type="match status" value="1"/>
</dbReference>
<keyword evidence="4" id="KW-0479">Metal-binding</keyword>
<dbReference type="Gene3D" id="3.10.20.30">
    <property type="match status" value="1"/>
</dbReference>
<dbReference type="SUPFAM" id="SSF52343">
    <property type="entry name" value="Ferredoxin reductase-like, C-terminal NADP-linked domain"/>
    <property type="match status" value="1"/>
</dbReference>
<keyword evidence="5" id="KW-0560">Oxidoreductase</keyword>
<keyword evidence="7" id="KW-0411">Iron-sulfur</keyword>
<keyword evidence="11" id="KW-1185">Reference proteome</keyword>
<dbReference type="InterPro" id="IPR017927">
    <property type="entry name" value="FAD-bd_FR_type"/>
</dbReference>
<evidence type="ECO:0000256" key="2">
    <source>
        <dbReference type="ARBA" id="ARBA00022630"/>
    </source>
</evidence>
<dbReference type="CDD" id="cd00207">
    <property type="entry name" value="fer2"/>
    <property type="match status" value="1"/>
</dbReference>
<gene>
    <name evidence="10" type="ORF">GCM10017786_08680</name>
</gene>
<dbReference type="SUPFAM" id="SSF63380">
    <property type="entry name" value="Riboflavin synthase domain-like"/>
    <property type="match status" value="1"/>
</dbReference>
<evidence type="ECO:0000259" key="8">
    <source>
        <dbReference type="PROSITE" id="PS51085"/>
    </source>
</evidence>
<dbReference type="InterPro" id="IPR006058">
    <property type="entry name" value="2Fe2S_fd_BS"/>
</dbReference>
<dbReference type="InterPro" id="IPR050415">
    <property type="entry name" value="MRET"/>
</dbReference>
<reference evidence="11" key="1">
    <citation type="journal article" date="2019" name="Int. J. Syst. Evol. Microbiol.">
        <title>The Global Catalogue of Microorganisms (GCM) 10K type strain sequencing project: providing services to taxonomists for standard genome sequencing and annotation.</title>
        <authorList>
            <consortium name="The Broad Institute Genomics Platform"/>
            <consortium name="The Broad Institute Genome Sequencing Center for Infectious Disease"/>
            <person name="Wu L."/>
            <person name="Ma J."/>
        </authorList>
    </citation>
    <scope>NUCLEOTIDE SEQUENCE [LARGE SCALE GENOMIC DNA]</scope>
    <source>
        <strain evidence="11">CGMCC 4.7677</strain>
    </source>
</reference>
<dbReference type="PROSITE" id="PS51384">
    <property type="entry name" value="FAD_FR"/>
    <property type="match status" value="1"/>
</dbReference>
<evidence type="ECO:0000256" key="3">
    <source>
        <dbReference type="ARBA" id="ARBA00022714"/>
    </source>
</evidence>
<dbReference type="RefSeq" id="WP_191243152.1">
    <property type="nucleotide sequence ID" value="NZ_BNAU01000001.1"/>
</dbReference>
<evidence type="ECO:0000313" key="11">
    <source>
        <dbReference type="Proteomes" id="UP000605897"/>
    </source>
</evidence>
<proteinExistence type="predicted"/>
<dbReference type="Proteomes" id="UP000605897">
    <property type="component" value="Unassembled WGS sequence"/>
</dbReference>
<comment type="caution">
    <text evidence="10">The sequence shown here is derived from an EMBL/GenBank/DDBJ whole genome shotgun (WGS) entry which is preliminary data.</text>
</comment>
<dbReference type="InterPro" id="IPR017938">
    <property type="entry name" value="Riboflavin_synthase-like_b-brl"/>
</dbReference>
<dbReference type="Gene3D" id="2.40.30.10">
    <property type="entry name" value="Translation factors"/>
    <property type="match status" value="1"/>
</dbReference>
<evidence type="ECO:0000256" key="6">
    <source>
        <dbReference type="ARBA" id="ARBA00023004"/>
    </source>
</evidence>
<accession>A0ABQ3IGM5</accession>
<evidence type="ECO:0000256" key="1">
    <source>
        <dbReference type="ARBA" id="ARBA00001974"/>
    </source>
</evidence>
<evidence type="ECO:0000256" key="4">
    <source>
        <dbReference type="ARBA" id="ARBA00022723"/>
    </source>
</evidence>
<dbReference type="PROSITE" id="PS51085">
    <property type="entry name" value="2FE2S_FER_2"/>
    <property type="match status" value="1"/>
</dbReference>
<keyword evidence="6" id="KW-0408">Iron</keyword>
<protein>
    <submittedName>
        <fullName evidence="10">Ferredoxin</fullName>
    </submittedName>
</protein>
<dbReference type="Gene3D" id="3.40.50.80">
    <property type="entry name" value="Nucleotide-binding domain of ferredoxin-NADP reductase (FNR) module"/>
    <property type="match status" value="1"/>
</dbReference>
<dbReference type="InterPro" id="IPR039261">
    <property type="entry name" value="FNR_nucleotide-bd"/>
</dbReference>
<feature type="domain" description="2Fe-2S ferredoxin-type" evidence="8">
    <location>
        <begin position="234"/>
        <end position="321"/>
    </location>
</feature>
<dbReference type="PROSITE" id="PS00197">
    <property type="entry name" value="2FE2S_FER_1"/>
    <property type="match status" value="1"/>
</dbReference>
<evidence type="ECO:0000313" key="10">
    <source>
        <dbReference type="EMBL" id="GHE80734.1"/>
    </source>
</evidence>
<feature type="domain" description="FAD-binding FR-type" evidence="9">
    <location>
        <begin position="8"/>
        <end position="110"/>
    </location>
</feature>
<dbReference type="EMBL" id="BNAU01000001">
    <property type="protein sequence ID" value="GHE80734.1"/>
    <property type="molecule type" value="Genomic_DNA"/>
</dbReference>
<organism evidence="10 11">
    <name type="scientific">Amycolatopsis deserti</name>
    <dbReference type="NCBI Taxonomy" id="185696"/>
    <lineage>
        <taxon>Bacteria</taxon>
        <taxon>Bacillati</taxon>
        <taxon>Actinomycetota</taxon>
        <taxon>Actinomycetes</taxon>
        <taxon>Pseudonocardiales</taxon>
        <taxon>Pseudonocardiaceae</taxon>
        <taxon>Amycolatopsis</taxon>
    </lineage>
</organism>
<evidence type="ECO:0000256" key="7">
    <source>
        <dbReference type="ARBA" id="ARBA00023014"/>
    </source>
</evidence>
<dbReference type="PANTHER" id="PTHR47354:SF1">
    <property type="entry name" value="CARNITINE MONOOXYGENASE REDUCTASE SUBUNIT"/>
    <property type="match status" value="1"/>
</dbReference>
<evidence type="ECO:0000256" key="5">
    <source>
        <dbReference type="ARBA" id="ARBA00023002"/>
    </source>
</evidence>
<dbReference type="InterPro" id="IPR012675">
    <property type="entry name" value="Beta-grasp_dom_sf"/>
</dbReference>
<comment type="cofactor">
    <cofactor evidence="1">
        <name>FAD</name>
        <dbReference type="ChEBI" id="CHEBI:57692"/>
    </cofactor>
</comment>
<keyword evidence="2" id="KW-0285">Flavoprotein</keyword>
<dbReference type="InterPro" id="IPR001041">
    <property type="entry name" value="2Fe-2S_ferredoxin-type"/>
</dbReference>
<dbReference type="InterPro" id="IPR036010">
    <property type="entry name" value="2Fe-2S_ferredoxin-like_sf"/>
</dbReference>